<dbReference type="Proteomes" id="UP000245626">
    <property type="component" value="Unassembled WGS sequence"/>
</dbReference>
<reference evidence="1 2" key="1">
    <citation type="journal article" date="2018" name="Mol. Biol. Evol.">
        <title>Broad Genomic Sampling Reveals a Smut Pathogenic Ancestry of the Fungal Clade Ustilaginomycotina.</title>
        <authorList>
            <person name="Kijpornyongpan T."/>
            <person name="Mondo S.J."/>
            <person name="Barry K."/>
            <person name="Sandor L."/>
            <person name="Lee J."/>
            <person name="Lipzen A."/>
            <person name="Pangilinan J."/>
            <person name="LaButti K."/>
            <person name="Hainaut M."/>
            <person name="Henrissat B."/>
            <person name="Grigoriev I.V."/>
            <person name="Spatafora J.W."/>
            <person name="Aime M.C."/>
        </authorList>
    </citation>
    <scope>NUCLEOTIDE SEQUENCE [LARGE SCALE GENOMIC DNA]</scope>
    <source>
        <strain evidence="1 2">SA 807</strain>
    </source>
</reference>
<dbReference type="EMBL" id="KZ819859">
    <property type="protein sequence ID" value="PWN51241.1"/>
    <property type="molecule type" value="Genomic_DNA"/>
</dbReference>
<organism evidence="1 2">
    <name type="scientific">Violaceomyces palustris</name>
    <dbReference type="NCBI Taxonomy" id="1673888"/>
    <lineage>
        <taxon>Eukaryota</taxon>
        <taxon>Fungi</taxon>
        <taxon>Dikarya</taxon>
        <taxon>Basidiomycota</taxon>
        <taxon>Ustilaginomycotina</taxon>
        <taxon>Ustilaginomycetes</taxon>
        <taxon>Violaceomycetales</taxon>
        <taxon>Violaceomycetaceae</taxon>
        <taxon>Violaceomyces</taxon>
    </lineage>
</organism>
<accession>A0ACD0NZN2</accession>
<evidence type="ECO:0000313" key="1">
    <source>
        <dbReference type="EMBL" id="PWN51241.1"/>
    </source>
</evidence>
<protein>
    <submittedName>
        <fullName evidence="1">Uncharacterized protein</fullName>
    </submittedName>
</protein>
<name>A0ACD0NZN2_9BASI</name>
<sequence length="461" mass="50298">MRTIDSGSRAKARRCWAKTATKRDAYTSSTPPSNEGEDHSPPKVPDGAILASLPITGGSQDLKESLAVYWSEEPSNSTARFAYVMIHGRMRDGNDYWTTMNDALTSAVKANYRNAFSSSIVVAPQFYSTRFNSGQYSSNQLGWDDTNTWQAGEKASHPQGTDVTSFDALDTFIDEFTDRSKYPAMEKIVFVGHGGGGQLLNRYAIVGKDAPEGSPVTIRWISGDPSSSPYFTEQRPLNDTSVADKKTCPLYNTWRYGFDNFTGTQQGLKTPQEYFGQASKRDVRYIVGYQDTSSDGDQECMAKLQGGVARRDRNLSWWRYINTLARTNEDLTGFPGSFQGQEALPDWSGLSGGTLNHKLTVVRDADHDAAEVFGSDEGRSVLFDDDGQVALGWRPSGWVQRKSMGSSSSSSSSSTPTSSSERSSSSSTSDGGTSAMARLVTPWMLVLTLLTLAILGSVLGI</sequence>
<keyword evidence="2" id="KW-1185">Reference proteome</keyword>
<gene>
    <name evidence="1" type="ORF">IE53DRAFT_374193</name>
</gene>
<evidence type="ECO:0000313" key="2">
    <source>
        <dbReference type="Proteomes" id="UP000245626"/>
    </source>
</evidence>
<proteinExistence type="predicted"/>